<keyword evidence="2" id="KW-1185">Reference proteome</keyword>
<dbReference type="AlphaFoldDB" id="A0A9W9YD03"/>
<comment type="caution">
    <text evidence="1">The sequence shown here is derived from an EMBL/GenBank/DDBJ whole genome shotgun (WGS) entry which is preliminary data.</text>
</comment>
<name>A0A9W9YD03_9CNID</name>
<dbReference type="EMBL" id="MU827801">
    <property type="protein sequence ID" value="KAJ7327397.1"/>
    <property type="molecule type" value="Genomic_DNA"/>
</dbReference>
<evidence type="ECO:0000313" key="1">
    <source>
        <dbReference type="EMBL" id="KAJ7327397.1"/>
    </source>
</evidence>
<gene>
    <name evidence="1" type="ORF">OS493_027087</name>
</gene>
<evidence type="ECO:0000313" key="2">
    <source>
        <dbReference type="Proteomes" id="UP001163046"/>
    </source>
</evidence>
<sequence>MEEIIVTWFRMSGLVIAGPLGIGNTSVAVEVGHKLLSKCWTVHYHACGVQDPSSEIEMLLKTIVRFSELENILEADEPEIIPKTLQRFVDAALDEVHCLQLLFVSRKAIDLKEDSAFSLKLEPLKSAVAVHLLQSVSPTSSNADLEVIVKGWWMQSTRYHDSPSLNSKRNIRNDIVHMMSSSDNFWKKLSHSVVKRHFLKETETLLNGQSMRLAQNESLKRFSLAL</sequence>
<protein>
    <recommendedName>
        <fullName evidence="3">NB-ARC domain-containing protein</fullName>
    </recommendedName>
</protein>
<evidence type="ECO:0008006" key="3">
    <source>
        <dbReference type="Google" id="ProtNLM"/>
    </source>
</evidence>
<reference evidence="1" key="1">
    <citation type="submission" date="2023-01" db="EMBL/GenBank/DDBJ databases">
        <title>Genome assembly of the deep-sea coral Lophelia pertusa.</title>
        <authorList>
            <person name="Herrera S."/>
            <person name="Cordes E."/>
        </authorList>
    </citation>
    <scope>NUCLEOTIDE SEQUENCE</scope>
    <source>
        <strain evidence="1">USNM1676648</strain>
        <tissue evidence="1">Polyp</tissue>
    </source>
</reference>
<proteinExistence type="predicted"/>
<dbReference type="Proteomes" id="UP001163046">
    <property type="component" value="Unassembled WGS sequence"/>
</dbReference>
<accession>A0A9W9YD03</accession>
<organism evidence="1 2">
    <name type="scientific">Desmophyllum pertusum</name>
    <dbReference type="NCBI Taxonomy" id="174260"/>
    <lineage>
        <taxon>Eukaryota</taxon>
        <taxon>Metazoa</taxon>
        <taxon>Cnidaria</taxon>
        <taxon>Anthozoa</taxon>
        <taxon>Hexacorallia</taxon>
        <taxon>Scleractinia</taxon>
        <taxon>Caryophylliina</taxon>
        <taxon>Caryophylliidae</taxon>
        <taxon>Desmophyllum</taxon>
    </lineage>
</organism>